<proteinExistence type="predicted"/>
<evidence type="ECO:0000313" key="3">
    <source>
        <dbReference type="Proteomes" id="UP000658997"/>
    </source>
</evidence>
<evidence type="ECO:0000313" key="2">
    <source>
        <dbReference type="EMBL" id="SYW84376.1"/>
    </source>
</evidence>
<comment type="caution">
    <text evidence="2">The sequence shown here is derived from an EMBL/GenBank/DDBJ whole genome shotgun (WGS) entry which is preliminary data.</text>
</comment>
<dbReference type="AlphaFoldDB" id="A0A8H8TTS8"/>
<dbReference type="EMBL" id="ULHB01000171">
    <property type="protein sequence ID" value="SYW84376.1"/>
    <property type="molecule type" value="Genomic_DNA"/>
</dbReference>
<feature type="compositionally biased region" description="Polar residues" evidence="1">
    <location>
        <begin position="16"/>
        <end position="32"/>
    </location>
</feature>
<name>A0A8H8TTS8_9BASI</name>
<accession>A0A8H8TTS8</accession>
<gene>
    <name evidence="2" type="ORF">UBRO2_05476</name>
</gene>
<sequence length="332" mass="36199">MEGDIITISHSHSTSMNTYNNSIPHSRSPSHPDTSRQHQRHNHPFLPASLSTSWPSFPLPPSAIKLHKRRRNILLHLLKTWEGREQVLHFSHSLILLLYSSLDHPVPQTYREAMLRPAGTVLALSFPKPVRVALMQRIYTTAEGVDNFRRVILIARCVTAATEAAMEHLQQRQASKKRSLKMGDSVASREELEIKLTGDEPFGKPSDHVEDGLHWLQTPNLATFDASEEGQGGDEKGFTDAPAAKLGKITGRGDATGAIGEACETAAALAGGGMFWRAVGIQKGDLAVSAILSPETPKSPSLLKLHVGEEETWKETGCSCLPGTALGSFLCP</sequence>
<feature type="region of interest" description="Disordered" evidence="1">
    <location>
        <begin position="11"/>
        <end position="47"/>
    </location>
</feature>
<evidence type="ECO:0000256" key="1">
    <source>
        <dbReference type="SAM" id="MobiDB-lite"/>
    </source>
</evidence>
<keyword evidence="3" id="KW-1185">Reference proteome</keyword>
<dbReference type="Proteomes" id="UP000658997">
    <property type="component" value="Unassembled WGS sequence"/>
</dbReference>
<protein>
    <submittedName>
        <fullName evidence="2">Uncharacterized protein</fullName>
    </submittedName>
</protein>
<reference evidence="2" key="1">
    <citation type="submission" date="2018-08" db="EMBL/GenBank/DDBJ databases">
        <authorList>
            <person name="Guldener U."/>
        </authorList>
    </citation>
    <scope>NUCLEOTIDE SEQUENCE</scope>
    <source>
        <strain evidence="2">UB2</strain>
    </source>
</reference>
<organism evidence="2 3">
    <name type="scientific">Ustilago bromivora</name>
    <dbReference type="NCBI Taxonomy" id="307758"/>
    <lineage>
        <taxon>Eukaryota</taxon>
        <taxon>Fungi</taxon>
        <taxon>Dikarya</taxon>
        <taxon>Basidiomycota</taxon>
        <taxon>Ustilaginomycotina</taxon>
        <taxon>Ustilaginomycetes</taxon>
        <taxon>Ustilaginales</taxon>
        <taxon>Ustilaginaceae</taxon>
        <taxon>Ustilago</taxon>
    </lineage>
</organism>